<dbReference type="EMBL" id="HBHT01034472">
    <property type="protein sequence ID" value="CAD9987307.1"/>
    <property type="molecule type" value="Transcribed_RNA"/>
</dbReference>
<feature type="transmembrane region" description="Helical" evidence="2">
    <location>
        <begin position="36"/>
        <end position="54"/>
    </location>
</feature>
<feature type="region of interest" description="Disordered" evidence="1">
    <location>
        <begin position="1"/>
        <end position="29"/>
    </location>
</feature>
<evidence type="ECO:0000256" key="2">
    <source>
        <dbReference type="SAM" id="Phobius"/>
    </source>
</evidence>
<dbReference type="PANTHER" id="PTHR39441:SF1">
    <property type="entry name" value="DUF2252 DOMAIN-CONTAINING PROTEIN"/>
    <property type="match status" value="1"/>
</dbReference>
<keyword evidence="2" id="KW-0812">Transmembrane</keyword>
<evidence type="ECO:0000313" key="3">
    <source>
        <dbReference type="EMBL" id="CAD9987307.1"/>
    </source>
</evidence>
<keyword evidence="2" id="KW-0472">Membrane</keyword>
<dbReference type="InterPro" id="IPR018721">
    <property type="entry name" value="DUF2252"/>
</dbReference>
<organism evidence="3">
    <name type="scientific">Entomoneis paludosa</name>
    <dbReference type="NCBI Taxonomy" id="265537"/>
    <lineage>
        <taxon>Eukaryota</taxon>
        <taxon>Sar</taxon>
        <taxon>Stramenopiles</taxon>
        <taxon>Ochrophyta</taxon>
        <taxon>Bacillariophyta</taxon>
        <taxon>Bacillariophyceae</taxon>
        <taxon>Bacillariophycidae</taxon>
        <taxon>Entomoneidaceae</taxon>
        <taxon>Entomoneis</taxon>
    </lineage>
</organism>
<evidence type="ECO:0008006" key="4">
    <source>
        <dbReference type="Google" id="ProtNLM"/>
    </source>
</evidence>
<dbReference type="Pfam" id="PF10009">
    <property type="entry name" value="DUF2252"/>
    <property type="match status" value="1"/>
</dbReference>
<dbReference type="PANTHER" id="PTHR39441">
    <property type="entry name" value="DUF2252 DOMAIN-CONTAINING PROTEIN"/>
    <property type="match status" value="1"/>
</dbReference>
<evidence type="ECO:0000256" key="1">
    <source>
        <dbReference type="SAM" id="MobiDB-lite"/>
    </source>
</evidence>
<name>A0A7S3DW53_9STRA</name>
<protein>
    <recommendedName>
        <fullName evidence="4">DUF2252 domain-containing protein</fullName>
    </recommendedName>
</protein>
<accession>A0A7S3DW53</accession>
<reference evidence="3" key="1">
    <citation type="submission" date="2021-01" db="EMBL/GenBank/DDBJ databases">
        <authorList>
            <person name="Corre E."/>
            <person name="Pelletier E."/>
            <person name="Niang G."/>
            <person name="Scheremetjew M."/>
            <person name="Finn R."/>
            <person name="Kale V."/>
            <person name="Holt S."/>
            <person name="Cochrane G."/>
            <person name="Meng A."/>
            <person name="Brown T."/>
            <person name="Cohen L."/>
        </authorList>
    </citation>
    <scope>NUCLEOTIDE SEQUENCE</scope>
    <source>
        <strain evidence="3">CCMP125</strain>
    </source>
</reference>
<dbReference type="AlphaFoldDB" id="A0A7S3DW53"/>
<gene>
    <name evidence="3" type="ORF">APAL1065_LOCUS23177</name>
</gene>
<sequence length="577" mass="64768">MYLPSEDTSLLLGNPTRPSAGKNTQHETCNRRQPRFVSGALGVSVVAVLLLVAMNTMGHSSSNATGPAATQLASTMTAKLGMAMDTISEDTINASQAFTWTPPAIKKRCDWVVERFLERDAGDSPEELYEKHNAQATDFNVFYRATANLFWHDFVTDEWGNGLLLSLKQHATLSGGIPLTRMSTYTWVTGDQHLSNFGAWRNRHKDIVFGVNDFDEAAIYDFQVDILRVAVSVFNHGRTNGLNDQEIQKALHKFTDSYVKTAIDYVGNEDALTFELTEHTTKGFLKKFLKKLEKSKSRKKQLKKFTETVATSDNTTTRMFTKGPLGEPDPDSKLMSVSPERHFEIVQAFSATEYGATMTKLGWAVREWSDEYFTVLDVAQRVGTGIGSYGVDRYYILLKGTDDLIEQEDGTAVVLDVKYQPNGAFWNVLSEEDQAWYHVMFPNAAARTIEAQRMLTSYTDPYLGWIMLKDDEGVPQPFSVRQRSPWKDSPDLDELDDPKTFSKFMAQVAVATATSHVRGSLSRAAGGFKHVIEALLGHRKDREKWGDAVLRLAAAYHEQVLLDFQCFADFVESEYPN</sequence>
<keyword evidence="2" id="KW-1133">Transmembrane helix</keyword>
<proteinExistence type="predicted"/>